<keyword evidence="8" id="KW-0809">Transit peptide</keyword>
<dbReference type="OrthoDB" id="16906at2759"/>
<dbReference type="OMA" id="VHTYTRA"/>
<keyword evidence="4 17" id="KW-0679">Respiratory chain</keyword>
<evidence type="ECO:0000256" key="1">
    <source>
        <dbReference type="ARBA" id="ARBA00004273"/>
    </source>
</evidence>
<dbReference type="InterPro" id="IPR002680">
    <property type="entry name" value="AOX"/>
</dbReference>
<evidence type="ECO:0000256" key="16">
    <source>
        <dbReference type="PIRSR" id="PIRSR005229-1"/>
    </source>
</evidence>
<dbReference type="EMBL" id="FN392321">
    <property type="protein sequence ID" value="CAY70457.1"/>
    <property type="molecule type" value="Genomic_DNA"/>
</dbReference>
<name>C4R4H1_KOMPG</name>
<evidence type="ECO:0000256" key="15">
    <source>
        <dbReference type="ARBA" id="ARBA00025285"/>
    </source>
</evidence>
<keyword evidence="6 16" id="KW-0479">Metal-binding</keyword>
<keyword evidence="13" id="KW-0496">Mitochondrion</keyword>
<protein>
    <recommendedName>
        <fullName evidence="17">Alternative oxidase</fullName>
        <ecNumber evidence="17">1.-.-.-</ecNumber>
    </recommendedName>
</protein>
<dbReference type="Gene3D" id="1.20.1260.140">
    <property type="entry name" value="Alternative oxidase"/>
    <property type="match status" value="1"/>
</dbReference>
<sequence length="362" mass="41932">MLKLYAIRPIRPIKPCLVASTFRHYSVKVDTSNKADVIKDSQTDTTSKPGAEHGHTLGQYITKKLMVRQRLPTEKRDDSFLTPPAMPHHGYRQDLMEKIHYEHREPTLIRDKLAFGLMRSLRVCFDFFSGYKHPKTKEGLEKLTPATYQMTPEKWLTRFIILESIAGVPGSVASFLRHLQSLRLLKRDKAFIQTLQDEAYNERMHLLTFLEIGKPGPFMKVLLYASQGVFCNLFFFTYMLAPNACHRFVGYLEEEAVYTYTTCLEDIERGLLPDIEHFKVPKIAKDYWHLSEDAKMRDLISYIRADEAKHREVNHTFANLKLDGTDRNPFALQVDSVPESAQPNNRLSTHKAVGWERDELVL</sequence>
<feature type="binding site" evidence="16">
    <location>
        <position position="310"/>
    </location>
    <ligand>
        <name>Fe cation</name>
        <dbReference type="ChEBI" id="CHEBI:24875"/>
        <label>2</label>
    </ligand>
</feature>
<feature type="binding site" evidence="16">
    <location>
        <position position="202"/>
    </location>
    <ligand>
        <name>Fe cation</name>
        <dbReference type="ChEBI" id="CHEBI:24875"/>
        <label>2</label>
    </ligand>
</feature>
<keyword evidence="3" id="KW-0813">Transport</keyword>
<evidence type="ECO:0000256" key="17">
    <source>
        <dbReference type="RuleBase" id="RU003779"/>
    </source>
</evidence>
<keyword evidence="12 16" id="KW-0408">Iron</keyword>
<dbReference type="AlphaFoldDB" id="C4R4H1"/>
<dbReference type="HOGENOM" id="CLU_041974_3_0_1"/>
<evidence type="ECO:0000256" key="4">
    <source>
        <dbReference type="ARBA" id="ARBA00022660"/>
    </source>
</evidence>
<evidence type="ECO:0000256" key="8">
    <source>
        <dbReference type="ARBA" id="ARBA00022946"/>
    </source>
</evidence>
<feature type="binding site" evidence="16">
    <location>
        <position position="202"/>
    </location>
    <ligand>
        <name>Fe cation</name>
        <dbReference type="ChEBI" id="CHEBI:24875"/>
        <label>1</label>
    </ligand>
</feature>
<dbReference type="CDD" id="cd01053">
    <property type="entry name" value="AOX"/>
    <property type="match status" value="1"/>
</dbReference>
<evidence type="ECO:0000256" key="2">
    <source>
        <dbReference type="ARBA" id="ARBA00008388"/>
    </source>
</evidence>
<evidence type="ECO:0000256" key="7">
    <source>
        <dbReference type="ARBA" id="ARBA00022792"/>
    </source>
</evidence>
<keyword evidence="14 17" id="KW-0472">Membrane</keyword>
<dbReference type="InterPro" id="IPR038659">
    <property type="entry name" value="AOX_sf"/>
</dbReference>
<proteinExistence type="inferred from homology"/>
<dbReference type="GO" id="GO:0098803">
    <property type="term" value="C:respiratory chain complex"/>
    <property type="evidence" value="ECO:0007669"/>
    <property type="project" value="UniProtKB-UniRule"/>
</dbReference>
<evidence type="ECO:0000256" key="12">
    <source>
        <dbReference type="ARBA" id="ARBA00023004"/>
    </source>
</evidence>
<dbReference type="PANTHER" id="PTHR31803">
    <property type="entry name" value="ALTERNATIVE OXIDASE"/>
    <property type="match status" value="1"/>
</dbReference>
<dbReference type="FunFam" id="1.20.1260.140:FF:000002">
    <property type="entry name" value="Alternative oxidase"/>
    <property type="match status" value="1"/>
</dbReference>
<evidence type="ECO:0000256" key="5">
    <source>
        <dbReference type="ARBA" id="ARBA00022692"/>
    </source>
</evidence>
<keyword evidence="10" id="KW-1133">Transmembrane helix</keyword>
<keyword evidence="7" id="KW-0999">Mitochondrion inner membrane</keyword>
<dbReference type="Pfam" id="PF01786">
    <property type="entry name" value="AOX"/>
    <property type="match status" value="1"/>
</dbReference>
<dbReference type="GO" id="GO:0010230">
    <property type="term" value="P:alternative respiration"/>
    <property type="evidence" value="ECO:0007669"/>
    <property type="project" value="TreeGrafter"/>
</dbReference>
<keyword evidence="9 17" id="KW-0249">Electron transport</keyword>
<keyword evidence="11 17" id="KW-0560">Oxidoreductase</keyword>
<dbReference type="InParanoid" id="C4R4H1"/>
<dbReference type="KEGG" id="ppa:PAS_chr3_0408"/>
<dbReference type="GO" id="GO:0046872">
    <property type="term" value="F:metal ion binding"/>
    <property type="evidence" value="ECO:0007669"/>
    <property type="project" value="UniProtKB-UniRule"/>
</dbReference>
<evidence type="ECO:0000256" key="9">
    <source>
        <dbReference type="ARBA" id="ARBA00022982"/>
    </source>
</evidence>
<feature type="binding site" evidence="16">
    <location>
        <position position="307"/>
    </location>
    <ligand>
        <name>Fe cation</name>
        <dbReference type="ChEBI" id="CHEBI:24875"/>
        <label>2</label>
    </ligand>
</feature>
<accession>C4R4H1</accession>
<comment type="subcellular location">
    <subcellularLocation>
        <location evidence="1">Mitochondrion inner membrane</location>
    </subcellularLocation>
</comment>
<organism evidence="18 19">
    <name type="scientific">Komagataella phaffii (strain GS115 / ATCC 20864)</name>
    <name type="common">Yeast</name>
    <name type="synonym">Pichia pastoris</name>
    <dbReference type="NCBI Taxonomy" id="644223"/>
    <lineage>
        <taxon>Eukaryota</taxon>
        <taxon>Fungi</taxon>
        <taxon>Dikarya</taxon>
        <taxon>Ascomycota</taxon>
        <taxon>Saccharomycotina</taxon>
        <taxon>Pichiomycetes</taxon>
        <taxon>Pichiales</taxon>
        <taxon>Pichiaceae</taxon>
        <taxon>Komagataella</taxon>
    </lineage>
</organism>
<dbReference type="GeneID" id="8199540"/>
<evidence type="ECO:0000256" key="13">
    <source>
        <dbReference type="ARBA" id="ARBA00023128"/>
    </source>
</evidence>
<comment type="cofactor">
    <cofactor evidence="16 17">
        <name>Fe cation</name>
        <dbReference type="ChEBI" id="CHEBI:24875"/>
    </cofactor>
    <text evidence="16 17">Binds 2 iron ions per subunit.</text>
</comment>
<feature type="binding site" evidence="16">
    <location>
        <position position="307"/>
    </location>
    <ligand>
        <name>Fe cation</name>
        <dbReference type="ChEBI" id="CHEBI:24875"/>
        <label>1</label>
    </ligand>
</feature>
<feature type="binding site" evidence="16">
    <location>
        <position position="163"/>
    </location>
    <ligand>
        <name>Fe cation</name>
        <dbReference type="ChEBI" id="CHEBI:24875"/>
        <label>1</label>
    </ligand>
</feature>
<keyword evidence="19" id="KW-1185">Reference proteome</keyword>
<dbReference type="PANTHER" id="PTHR31803:SF3">
    <property type="entry name" value="ALTERNATIVE OXIDASE"/>
    <property type="match status" value="1"/>
</dbReference>
<dbReference type="Proteomes" id="UP000000314">
    <property type="component" value="Chromosome 3"/>
</dbReference>
<dbReference type="GO" id="GO:0005743">
    <property type="term" value="C:mitochondrial inner membrane"/>
    <property type="evidence" value="ECO:0007669"/>
    <property type="project" value="UniProtKB-SubCell"/>
</dbReference>
<evidence type="ECO:0000256" key="14">
    <source>
        <dbReference type="ARBA" id="ARBA00023136"/>
    </source>
</evidence>
<evidence type="ECO:0000256" key="10">
    <source>
        <dbReference type="ARBA" id="ARBA00022989"/>
    </source>
</evidence>
<dbReference type="eggNOG" id="ENOG502QSB5">
    <property type="taxonomic scope" value="Eukaryota"/>
</dbReference>
<gene>
    <name evidence="18" type="ordered locus">PAS_chr3_0408</name>
</gene>
<feature type="binding site" evidence="16">
    <location>
        <position position="205"/>
    </location>
    <ligand>
        <name>Fe cation</name>
        <dbReference type="ChEBI" id="CHEBI:24875"/>
        <label>1</label>
    </ligand>
</feature>
<dbReference type="STRING" id="644223.C4R4H1"/>
<dbReference type="PIRSF" id="PIRSF005229">
    <property type="entry name" value="AOX"/>
    <property type="match status" value="1"/>
</dbReference>
<feature type="binding site" evidence="16">
    <location>
        <position position="253"/>
    </location>
    <ligand>
        <name>Fe cation</name>
        <dbReference type="ChEBI" id="CHEBI:24875"/>
        <label>2</label>
    </ligand>
</feature>
<comment type="similarity">
    <text evidence="2 17">Belongs to the alternative oxidase family.</text>
</comment>
<evidence type="ECO:0000313" key="19">
    <source>
        <dbReference type="Proteomes" id="UP000000314"/>
    </source>
</evidence>
<comment type="function">
    <text evidence="15">Catalyzes cyanide-resistant oxygen consumption. May increase respiration when the cytochrome respiratory pathway is restricted, or in response to low temperatures.</text>
</comment>
<evidence type="ECO:0000256" key="3">
    <source>
        <dbReference type="ARBA" id="ARBA00022448"/>
    </source>
</evidence>
<dbReference type="GO" id="GO:0009916">
    <property type="term" value="F:alternative oxidase activity"/>
    <property type="evidence" value="ECO:0007669"/>
    <property type="project" value="UniProtKB-UniRule"/>
</dbReference>
<evidence type="ECO:0000256" key="6">
    <source>
        <dbReference type="ARBA" id="ARBA00022723"/>
    </source>
</evidence>
<evidence type="ECO:0000256" key="11">
    <source>
        <dbReference type="ARBA" id="ARBA00023002"/>
    </source>
</evidence>
<reference evidence="18 19" key="1">
    <citation type="journal article" date="2009" name="Nat. Biotechnol.">
        <title>Genome sequence of the recombinant protein production host Pichia pastoris.</title>
        <authorList>
            <person name="De Schutter K."/>
            <person name="Lin Y.C."/>
            <person name="Tiels P."/>
            <person name="Van Hecke A."/>
            <person name="Glinka S."/>
            <person name="Weber-Lehmann J."/>
            <person name="Rouze P."/>
            <person name="Van de Peer Y."/>
            <person name="Callewaert N."/>
        </authorList>
    </citation>
    <scope>NUCLEOTIDE SEQUENCE [LARGE SCALE GENOMIC DNA]</scope>
    <source>
        <strain evidence="19">GS115 / ATCC 20864</strain>
    </source>
</reference>
<dbReference type="RefSeq" id="XP_002492636.1">
    <property type="nucleotide sequence ID" value="XM_002492591.1"/>
</dbReference>
<dbReference type="EC" id="1.-.-.-" evidence="17"/>
<evidence type="ECO:0000313" key="18">
    <source>
        <dbReference type="EMBL" id="CAY70457.1"/>
    </source>
</evidence>
<keyword evidence="5 17" id="KW-0812">Transmembrane</keyword>